<dbReference type="InterPro" id="IPR011990">
    <property type="entry name" value="TPR-like_helical_dom_sf"/>
</dbReference>
<keyword evidence="3" id="KW-0998">Cell outer membrane</keyword>
<dbReference type="NCBIfam" id="TIGR03302">
    <property type="entry name" value="OM_YfiO"/>
    <property type="match status" value="1"/>
</dbReference>
<dbReference type="EMBL" id="CU466930">
    <property type="protein sequence ID" value="CAO79967.1"/>
    <property type="molecule type" value="Genomic_DNA"/>
</dbReference>
<dbReference type="OrthoDB" id="9770761at2"/>
<feature type="repeat" description="TPR" evidence="4">
    <location>
        <begin position="159"/>
        <end position="192"/>
    </location>
</feature>
<dbReference type="PROSITE" id="PS50005">
    <property type="entry name" value="TPR"/>
    <property type="match status" value="1"/>
</dbReference>
<feature type="chain" id="PRO_5002758242" description="Outer membrane lipoprotein BamD-like domain-containing protein" evidence="5">
    <location>
        <begin position="23"/>
        <end position="244"/>
    </location>
</feature>
<keyword evidence="1 5" id="KW-0732">Signal</keyword>
<dbReference type="SUPFAM" id="SSF48452">
    <property type="entry name" value="TPR-like"/>
    <property type="match status" value="1"/>
</dbReference>
<evidence type="ECO:0000313" key="8">
    <source>
        <dbReference type="Proteomes" id="UP000002019"/>
    </source>
</evidence>
<dbReference type="InterPro" id="IPR017689">
    <property type="entry name" value="BamD"/>
</dbReference>
<organism evidence="7 8">
    <name type="scientific">Cloacimonas acidaminovorans (strain Evry)</name>
    <dbReference type="NCBI Taxonomy" id="459349"/>
    <lineage>
        <taxon>Bacteria</taxon>
        <taxon>Pseudomonadati</taxon>
        <taxon>Candidatus Cloacimonadota</taxon>
        <taxon>Candidatus Cloacimonadia</taxon>
        <taxon>Candidatus Cloacimonadales</taxon>
        <taxon>Candidatus Cloacimonadaceae</taxon>
        <taxon>Candidatus Cloacimonas</taxon>
    </lineage>
</organism>
<gene>
    <name evidence="7" type="ordered locus">CLOAM0052</name>
</gene>
<reference evidence="7 8" key="1">
    <citation type="journal article" date="2008" name="J. Bacteriol.">
        <title>'Candidatus Cloacamonas acidaminovorans': genome sequence reconstruction provides a first glimpse of a new bacterial division.</title>
        <authorList>
            <person name="Pelletier E."/>
            <person name="Kreimeyer A."/>
            <person name="Bocs S."/>
            <person name="Rouy Z."/>
            <person name="Gyapay G."/>
            <person name="Chouari R."/>
            <person name="Riviere D."/>
            <person name="Ganesan A."/>
            <person name="Daegelen P."/>
            <person name="Sghir A."/>
            <person name="Cohen G.N."/>
            <person name="Medigue C."/>
            <person name="Weissenbach J."/>
            <person name="Le Paslier D."/>
        </authorList>
    </citation>
    <scope>NUCLEOTIDE SEQUENCE [LARGE SCALE GENOMIC DNA]</scope>
    <source>
        <strain evidence="8">Evry</strain>
    </source>
</reference>
<dbReference type="STRING" id="459349.CLOAM0052"/>
<protein>
    <recommendedName>
        <fullName evidence="6">Outer membrane lipoprotein BamD-like domain-containing protein</fullName>
    </recommendedName>
</protein>
<feature type="domain" description="Outer membrane lipoprotein BamD-like" evidence="6">
    <location>
        <begin position="33"/>
        <end position="186"/>
    </location>
</feature>
<dbReference type="Proteomes" id="UP000002019">
    <property type="component" value="Chromosome"/>
</dbReference>
<evidence type="ECO:0000259" key="6">
    <source>
        <dbReference type="Pfam" id="PF13525"/>
    </source>
</evidence>
<feature type="signal peptide" evidence="5">
    <location>
        <begin position="1"/>
        <end position="22"/>
    </location>
</feature>
<name>B0VIQ7_CLOAI</name>
<evidence type="ECO:0000256" key="3">
    <source>
        <dbReference type="ARBA" id="ARBA00023237"/>
    </source>
</evidence>
<dbReference type="KEGG" id="caci:CLOAM0052"/>
<dbReference type="SMART" id="SM00028">
    <property type="entry name" value="TPR"/>
    <property type="match status" value="3"/>
</dbReference>
<dbReference type="HOGENOM" id="CLU_068039_0_0_0"/>
<evidence type="ECO:0000313" key="7">
    <source>
        <dbReference type="EMBL" id="CAO79967.1"/>
    </source>
</evidence>
<dbReference type="Gene3D" id="1.25.40.10">
    <property type="entry name" value="Tetratricopeptide repeat domain"/>
    <property type="match status" value="1"/>
</dbReference>
<keyword evidence="2" id="KW-0472">Membrane</keyword>
<accession>B0VIQ7</accession>
<dbReference type="Pfam" id="PF13174">
    <property type="entry name" value="TPR_6"/>
    <property type="match status" value="1"/>
</dbReference>
<evidence type="ECO:0000256" key="1">
    <source>
        <dbReference type="ARBA" id="ARBA00022729"/>
    </source>
</evidence>
<dbReference type="InterPro" id="IPR019734">
    <property type="entry name" value="TPR_rpt"/>
</dbReference>
<keyword evidence="8" id="KW-1185">Reference proteome</keyword>
<proteinExistence type="predicted"/>
<dbReference type="PANTHER" id="PTHR37423">
    <property type="entry name" value="SOLUBLE LYTIC MUREIN TRANSGLYCOSYLASE-RELATED"/>
    <property type="match status" value="1"/>
</dbReference>
<evidence type="ECO:0000256" key="2">
    <source>
        <dbReference type="ARBA" id="ARBA00023136"/>
    </source>
</evidence>
<sequence>MRKYIFLLLITVFCLVSCSSNKTQLSTEAKLKNADELFAKKKYSRAAVIYEEISFERKSAATAYATMKVADCYFNMNKFSDARAKYQQFINSFPDHENVADAYFRIGVCLFEESLPPQYDQTETIKCIEAFQTFIDRYPNDPRYVQAVDYIHKCQYKLLEKQYLTGYIYYKMKDYSSALMYFDEIVSLGNNDELDRQSLYYSAKLHLHQKNYDKAKASYERLKNRYPDSKEAKSLTKKFAKLEK</sequence>
<dbReference type="PANTHER" id="PTHR37423:SF2">
    <property type="entry name" value="MEMBRANE-BOUND LYTIC MUREIN TRANSGLYCOSYLASE C"/>
    <property type="match status" value="1"/>
</dbReference>
<dbReference type="Pfam" id="PF13525">
    <property type="entry name" value="YfiO"/>
    <property type="match status" value="1"/>
</dbReference>
<dbReference type="RefSeq" id="WP_015423828.1">
    <property type="nucleotide sequence ID" value="NC_020449.1"/>
</dbReference>
<dbReference type="AlphaFoldDB" id="B0VIQ7"/>
<dbReference type="eggNOG" id="COG4105">
    <property type="taxonomic scope" value="Bacteria"/>
</dbReference>
<keyword evidence="4" id="KW-0802">TPR repeat</keyword>
<evidence type="ECO:0000256" key="5">
    <source>
        <dbReference type="SAM" id="SignalP"/>
    </source>
</evidence>
<dbReference type="InterPro" id="IPR039565">
    <property type="entry name" value="BamD-like"/>
</dbReference>
<evidence type="ECO:0000256" key="4">
    <source>
        <dbReference type="PROSITE-ProRule" id="PRU00339"/>
    </source>
</evidence>